<gene>
    <name evidence="1" type="ORF">NEOLI_000699</name>
</gene>
<sequence length="585" mass="67168">MYHQQSPFLRTLQTCSDLVLHLNGYLEHQSVWSLILSCKYLYTELLPLLYAVPRPPRTLFRTFVYQYLTPKNASWVKRFPVHQDLSVSALPDLLYIIATCPNIQQLDLSAFLVAEDIERLAVILRTHSVYLCCGQKVKSIRLRRDTLTKGNIRNLNAIMDFSLDHSSESENEADEVSILPIILGLFPNVTEIEYNVIGIGIQQGPKSYQAMLEHQIQIFRGGFLWQHDQITQFLSFVPRWESLKILDIRGSTRPELLETFFRNGWSYGEYYDLYRALIAANPSARFFARKPQRLQVKHCIDHSIEEFKEEWLRFAIDILEVPKTSIEITLAQYLVRSLLLDDLVPSIPVLLTVASDISMEKAGRYLTGVRRLSLYTHTKKLSTDLNENNILDATYVTAFIDMISRFEHLEQLILHSRYGNIDPGVWQEALKVISKKLRSITLYGNIIALSFATATERRKHPVVNITLKHTSSLPFFSSLKFHPDTDRNDAVEVYNDDLKSLEDHFTGTKTALKELVINGFFLNKTGARMKTLPGKMKAKLSEVSGCNFIFSLFELVKRSKRNAPQFLHDDGVVYQGDVDDLTVPL</sequence>
<keyword evidence="2" id="KW-1185">Reference proteome</keyword>
<reference evidence="1 2" key="1">
    <citation type="submission" date="2016-04" db="EMBL/GenBank/DDBJ databases">
        <title>Evolutionary innovation and constraint leading to complex multicellularity in the Ascomycota.</title>
        <authorList>
            <person name="Cisse O."/>
            <person name="Nguyen A."/>
            <person name="Hewitt D.A."/>
            <person name="Jedd G."/>
            <person name="Stajich J.E."/>
        </authorList>
    </citation>
    <scope>NUCLEOTIDE SEQUENCE [LARGE SCALE GENOMIC DNA]</scope>
    <source>
        <strain evidence="1 2">DAH-3</strain>
    </source>
</reference>
<name>A0A1U7LWE5_NEOID</name>
<comment type="caution">
    <text evidence="1">The sequence shown here is derived from an EMBL/GenBank/DDBJ whole genome shotgun (WGS) entry which is preliminary data.</text>
</comment>
<proteinExistence type="predicted"/>
<accession>A0A1U7LWE5</accession>
<protein>
    <submittedName>
        <fullName evidence="1">Uncharacterized protein</fullName>
    </submittedName>
</protein>
<evidence type="ECO:0000313" key="2">
    <source>
        <dbReference type="Proteomes" id="UP000186594"/>
    </source>
</evidence>
<dbReference type="EMBL" id="LXFE01000138">
    <property type="protein sequence ID" value="OLL26893.1"/>
    <property type="molecule type" value="Genomic_DNA"/>
</dbReference>
<evidence type="ECO:0000313" key="1">
    <source>
        <dbReference type="EMBL" id="OLL26893.1"/>
    </source>
</evidence>
<dbReference type="AlphaFoldDB" id="A0A1U7LWE5"/>
<organism evidence="1 2">
    <name type="scientific">Neolecta irregularis (strain DAH-3)</name>
    <dbReference type="NCBI Taxonomy" id="1198029"/>
    <lineage>
        <taxon>Eukaryota</taxon>
        <taxon>Fungi</taxon>
        <taxon>Dikarya</taxon>
        <taxon>Ascomycota</taxon>
        <taxon>Taphrinomycotina</taxon>
        <taxon>Neolectales</taxon>
        <taxon>Neolectaceae</taxon>
        <taxon>Neolecta</taxon>
    </lineage>
</organism>
<dbReference type="Proteomes" id="UP000186594">
    <property type="component" value="Unassembled WGS sequence"/>
</dbReference>